<keyword evidence="2" id="KW-1185">Reference proteome</keyword>
<sequence length="222" mass="24088">MRALPGNSPIAQLLRVYAEVRASLGGRLPGRGDLGPDRLRELLGWVFLAEWAPPDSIVVRLSGIHIDYVLGTNVTGVDFFDLYTEEARPMFSRFYGHLTDRPCAGYTRRDVIVGGRETFDYHSLYLPLDGPPDRVPIIGAVAVSGFQRLSAAVEAGARPDFRNLSRIGLIDLGDGVPAGGFESVDAAAVCRELDGSGPPRLDDDALMARSFANRPQHRVSLG</sequence>
<dbReference type="Proteomes" id="UP000630353">
    <property type="component" value="Unassembled WGS sequence"/>
</dbReference>
<dbReference type="EMBL" id="BMZS01000007">
    <property type="protein sequence ID" value="GHD54829.1"/>
    <property type="molecule type" value="Genomic_DNA"/>
</dbReference>
<evidence type="ECO:0000313" key="2">
    <source>
        <dbReference type="Proteomes" id="UP000630353"/>
    </source>
</evidence>
<name>A0A919CQH5_9PROT</name>
<protein>
    <recommendedName>
        <fullName evidence="3">PAS domain-containing protein</fullName>
    </recommendedName>
</protein>
<evidence type="ECO:0008006" key="3">
    <source>
        <dbReference type="Google" id="ProtNLM"/>
    </source>
</evidence>
<dbReference type="AlphaFoldDB" id="A0A919CQH5"/>
<accession>A0A919CQH5</accession>
<dbReference type="InterPro" id="IPR009922">
    <property type="entry name" value="DUF1457"/>
</dbReference>
<gene>
    <name evidence="1" type="ORF">GCM10017083_33170</name>
</gene>
<comment type="caution">
    <text evidence="1">The sequence shown here is derived from an EMBL/GenBank/DDBJ whole genome shotgun (WGS) entry which is preliminary data.</text>
</comment>
<evidence type="ECO:0000313" key="1">
    <source>
        <dbReference type="EMBL" id="GHD54829.1"/>
    </source>
</evidence>
<organism evidence="1 2">
    <name type="scientific">Thalassobaculum fulvum</name>
    <dbReference type="NCBI Taxonomy" id="1633335"/>
    <lineage>
        <taxon>Bacteria</taxon>
        <taxon>Pseudomonadati</taxon>
        <taxon>Pseudomonadota</taxon>
        <taxon>Alphaproteobacteria</taxon>
        <taxon>Rhodospirillales</taxon>
        <taxon>Thalassobaculaceae</taxon>
        <taxon>Thalassobaculum</taxon>
    </lineage>
</organism>
<dbReference type="Pfam" id="PF07310">
    <property type="entry name" value="PAS_5"/>
    <property type="match status" value="1"/>
</dbReference>
<reference evidence="1" key="2">
    <citation type="submission" date="2020-09" db="EMBL/GenBank/DDBJ databases">
        <authorList>
            <person name="Sun Q."/>
            <person name="Kim S."/>
        </authorList>
    </citation>
    <scope>NUCLEOTIDE SEQUENCE</scope>
    <source>
        <strain evidence="1">KCTC 42651</strain>
    </source>
</reference>
<reference evidence="1" key="1">
    <citation type="journal article" date="2014" name="Int. J. Syst. Evol. Microbiol.">
        <title>Complete genome sequence of Corynebacterium casei LMG S-19264T (=DSM 44701T), isolated from a smear-ripened cheese.</title>
        <authorList>
            <consortium name="US DOE Joint Genome Institute (JGI-PGF)"/>
            <person name="Walter F."/>
            <person name="Albersmeier A."/>
            <person name="Kalinowski J."/>
            <person name="Ruckert C."/>
        </authorList>
    </citation>
    <scope>NUCLEOTIDE SEQUENCE</scope>
    <source>
        <strain evidence="1">KCTC 42651</strain>
    </source>
</reference>
<proteinExistence type="predicted"/>